<dbReference type="SMART" id="SM00824">
    <property type="entry name" value="PKS_TE"/>
    <property type="match status" value="1"/>
</dbReference>
<dbReference type="Proteomes" id="UP000275395">
    <property type="component" value="Unassembled WGS sequence"/>
</dbReference>
<dbReference type="Gene3D" id="3.40.50.1820">
    <property type="entry name" value="alpha/beta hydrolase"/>
    <property type="match status" value="1"/>
</dbReference>
<dbReference type="Pfam" id="PF00975">
    <property type="entry name" value="Thioesterase"/>
    <property type="match status" value="1"/>
</dbReference>
<evidence type="ECO:0000259" key="1">
    <source>
        <dbReference type="SMART" id="SM00824"/>
    </source>
</evidence>
<name>A0A3L6ZL88_9MICO</name>
<comment type="caution">
    <text evidence="2">The sequence shown here is derived from an EMBL/GenBank/DDBJ whole genome shotgun (WGS) entry which is preliminary data.</text>
</comment>
<evidence type="ECO:0000313" key="2">
    <source>
        <dbReference type="EMBL" id="RLP68756.1"/>
    </source>
</evidence>
<sequence length="263" mass="27817">MPDSLPFSCSVSRHRRSRPCSVCIPPAVSPGSSPRSCASCPWEWGWSGSRHRCSRGGESAAMDVDELALEYFERIRAIAPRGPYRLAGYSFGGNVAHAIAARLVEEGEEVELLALLDPAPLSGRRDASGTAAFGPEEEAAVRAEQTAFFAELRDEGGDDPDLRAAIRASRGVLGLDDRATVEAIVASHAWASALMAASASPVTAVPTLLFIAGREEPAASGWGMRLGDDTETTVLDADHSGIVAPAAWEQIGPAISRHLEKGR</sequence>
<protein>
    <recommendedName>
        <fullName evidence="1">Thioesterase TesA-like domain-containing protein</fullName>
    </recommendedName>
</protein>
<organism evidence="2 3">
    <name type="scientific">Mycetocola reblochoni</name>
    <dbReference type="NCBI Taxonomy" id="331618"/>
    <lineage>
        <taxon>Bacteria</taxon>
        <taxon>Bacillati</taxon>
        <taxon>Actinomycetota</taxon>
        <taxon>Actinomycetes</taxon>
        <taxon>Micrococcales</taxon>
        <taxon>Microbacteriaceae</taxon>
        <taxon>Mycetocola</taxon>
    </lineage>
</organism>
<dbReference type="AlphaFoldDB" id="A0A3L6ZL88"/>
<dbReference type="InterPro" id="IPR001031">
    <property type="entry name" value="Thioesterase"/>
</dbReference>
<evidence type="ECO:0000313" key="3">
    <source>
        <dbReference type="Proteomes" id="UP000275395"/>
    </source>
</evidence>
<proteinExistence type="predicted"/>
<dbReference type="EMBL" id="RCUW01000007">
    <property type="protein sequence ID" value="RLP68756.1"/>
    <property type="molecule type" value="Genomic_DNA"/>
</dbReference>
<feature type="domain" description="Thioesterase TesA-like" evidence="1">
    <location>
        <begin position="22"/>
        <end position="259"/>
    </location>
</feature>
<dbReference type="InterPro" id="IPR020802">
    <property type="entry name" value="TesA-like"/>
</dbReference>
<dbReference type="InterPro" id="IPR029058">
    <property type="entry name" value="AB_hydrolase_fold"/>
</dbReference>
<dbReference type="SUPFAM" id="SSF53474">
    <property type="entry name" value="alpha/beta-Hydrolases"/>
    <property type="match status" value="1"/>
</dbReference>
<reference evidence="2 3" key="1">
    <citation type="submission" date="2018-10" db="EMBL/GenBank/DDBJ databases">
        <authorList>
            <person name="Li J."/>
        </authorList>
    </citation>
    <scope>NUCLEOTIDE SEQUENCE [LARGE SCALE GENOMIC DNA]</scope>
    <source>
        <strain evidence="2 3">JCM 30549</strain>
    </source>
</reference>
<accession>A0A3L6ZL88</accession>
<gene>
    <name evidence="2" type="ORF">D9V30_09350</name>
</gene>